<evidence type="ECO:0000313" key="2">
    <source>
        <dbReference type="Proteomes" id="UP000694861"/>
    </source>
</evidence>
<keyword evidence="2" id="KW-1185">Reference proteome</keyword>
<accession>A0ABM0PES7</accession>
<protein>
    <submittedName>
        <fullName evidence="3">Uncharacterized protein LOC103337201 isoform X2</fullName>
    </submittedName>
</protein>
<evidence type="ECO:0000256" key="1">
    <source>
        <dbReference type="SAM" id="MobiDB-lite"/>
    </source>
</evidence>
<dbReference type="RefSeq" id="XP_008238583.1">
    <property type="nucleotide sequence ID" value="XM_008240361.2"/>
</dbReference>
<dbReference type="InterPro" id="IPR008581">
    <property type="entry name" value="DUF863_pln"/>
</dbReference>
<dbReference type="Proteomes" id="UP000694861">
    <property type="component" value="Linkage group LG7"/>
</dbReference>
<reference evidence="3" key="2">
    <citation type="submission" date="2025-08" db="UniProtKB">
        <authorList>
            <consortium name="RefSeq"/>
        </authorList>
    </citation>
    <scope>IDENTIFICATION</scope>
</reference>
<dbReference type="PANTHER" id="PTHR33167">
    <property type="entry name" value="TRANSCRIPTION FACTOR, PUTATIVE (DUF863)-RELATED"/>
    <property type="match status" value="1"/>
</dbReference>
<feature type="region of interest" description="Disordered" evidence="1">
    <location>
        <begin position="292"/>
        <end position="333"/>
    </location>
</feature>
<evidence type="ECO:0000313" key="3">
    <source>
        <dbReference type="RefSeq" id="XP_008238583.1"/>
    </source>
</evidence>
<gene>
    <name evidence="3" type="primary">LOC103337201</name>
</gene>
<dbReference type="GeneID" id="103337201"/>
<sequence>MLMRGDLDPKSMQAYTGSLNDVLRTTMLNQEVMFKKQVHELHHLYGIQKTLMQNVGRMEFGSYNFRKASAESTLLPCRNSTRDEPMDFLEGYKGVYDKIQPRTPDLKLPSDQCVSYIDPAELTLSLSIQEDSRREGGTKGTWFDDLEESIERTSIEGLEHSPSFSSATPIKNFETKHDSEVSVLFDPIISICGKENLLFHAADSNPLSDFSERNPFNQGLKKHSRGIPINNLSTTRQHFSSCEAGLLDLNKIHHDDSSCVSNDPTVAHPSTASSSHAFHGLVGKVEEGTPCFGTGKKKNGNDSNIASETFQKEDSGDFASTNSKRKNERTDYWGGNSKGDVLRISEMGLASLEAASRPKIDLCEAVCCHSNDPGNGHDGFIMGLLDNQTRSCKAATQGNHENNKAEDPIFSHSDLSQKRDQDGHGNISSASCKPGCIGDNDSSSIKTMQSEVEDRNSNPFCVDQFSETHVGYQVSETLMVEQDQRSSNNSQLTHKCLNKEGELAELDVLIKEAAEALVGISLENSSGYCPYKVGVSNKMEMKESEQPQYSSDSFELITLKLTESSVDEYCVSSKPSEVDYTDRKDFGVKLRRGRRLKDFQRDILPGLASLSRQEIREDINIMEAVLRSREYKKLRAKAADGQSWCAPVKNKRSRLNHVPRRKKTL</sequence>
<proteinExistence type="predicted"/>
<dbReference type="Pfam" id="PF05904">
    <property type="entry name" value="DUF863"/>
    <property type="match status" value="1"/>
</dbReference>
<reference evidence="2" key="1">
    <citation type="journal article" date="2012" name="Nat. Commun.">
        <title>The genome of Prunus mume.</title>
        <authorList>
            <person name="Zhang Q."/>
            <person name="Chen W."/>
            <person name="Sun L."/>
            <person name="Zhao F."/>
            <person name="Huang B."/>
            <person name="Yang W."/>
            <person name="Tao Y."/>
            <person name="Wang J."/>
            <person name="Yuan Z."/>
            <person name="Fan G."/>
            <person name="Xing Z."/>
            <person name="Han C."/>
            <person name="Pan H."/>
            <person name="Zhong X."/>
            <person name="Shi W."/>
            <person name="Liang X."/>
            <person name="Du D."/>
            <person name="Sun F."/>
            <person name="Xu Z."/>
            <person name="Hao R."/>
            <person name="Lv T."/>
            <person name="Lv Y."/>
            <person name="Zheng Z."/>
            <person name="Sun M."/>
            <person name="Luo L."/>
            <person name="Cai M."/>
            <person name="Gao Y."/>
            <person name="Wang J."/>
            <person name="Yin Y."/>
            <person name="Xu X."/>
            <person name="Cheng T."/>
            <person name="Wang J."/>
        </authorList>
    </citation>
    <scope>NUCLEOTIDE SEQUENCE [LARGE SCALE GENOMIC DNA]</scope>
</reference>
<dbReference type="PANTHER" id="PTHR33167:SF29">
    <property type="entry name" value="T28K15.14 PROTEIN"/>
    <property type="match status" value="1"/>
</dbReference>
<name>A0ABM0PES7_PRUMU</name>
<organism evidence="2 3">
    <name type="scientific">Prunus mume</name>
    <name type="common">Japanese apricot</name>
    <name type="synonym">Armeniaca mume</name>
    <dbReference type="NCBI Taxonomy" id="102107"/>
    <lineage>
        <taxon>Eukaryota</taxon>
        <taxon>Viridiplantae</taxon>
        <taxon>Streptophyta</taxon>
        <taxon>Embryophyta</taxon>
        <taxon>Tracheophyta</taxon>
        <taxon>Spermatophyta</taxon>
        <taxon>Magnoliopsida</taxon>
        <taxon>eudicotyledons</taxon>
        <taxon>Gunneridae</taxon>
        <taxon>Pentapetalae</taxon>
        <taxon>rosids</taxon>
        <taxon>fabids</taxon>
        <taxon>Rosales</taxon>
        <taxon>Rosaceae</taxon>
        <taxon>Amygdaloideae</taxon>
        <taxon>Amygdaleae</taxon>
        <taxon>Prunus</taxon>
    </lineage>
</organism>